<reference evidence="3 5" key="2">
    <citation type="submission" date="2016-11" db="EMBL/GenBank/DDBJ databases">
        <authorList>
            <person name="Varghese N."/>
            <person name="Submissions S."/>
        </authorList>
    </citation>
    <scope>NUCLEOTIDE SEQUENCE [LARGE SCALE GENOMIC DNA]</scope>
    <source>
        <strain evidence="3 5">DSM 7308</strain>
    </source>
</reference>
<dbReference type="EMBL" id="LSFY01000003">
    <property type="protein sequence ID" value="KXZ38919.1"/>
    <property type="molecule type" value="Genomic_DNA"/>
</dbReference>
<dbReference type="EMBL" id="FRBG01000022">
    <property type="protein sequence ID" value="SHL31588.1"/>
    <property type="molecule type" value="Genomic_DNA"/>
</dbReference>
<proteinExistence type="predicted"/>
<keyword evidence="5" id="KW-1185">Reference proteome</keyword>
<evidence type="ECO:0000256" key="1">
    <source>
        <dbReference type="SAM" id="Phobius"/>
    </source>
</evidence>
<dbReference type="AlphaFoldDB" id="A0A150FMP8"/>
<dbReference type="Proteomes" id="UP000323392">
    <property type="component" value="Unassembled WGS sequence"/>
</dbReference>
<keyword evidence="1" id="KW-0472">Membrane</keyword>
<dbReference type="Proteomes" id="UP000092605">
    <property type="component" value="Unassembled WGS sequence"/>
</dbReference>
<evidence type="ECO:0000313" key="2">
    <source>
        <dbReference type="EMBL" id="KXZ38919.1"/>
    </source>
</evidence>
<feature type="transmembrane region" description="Helical" evidence="1">
    <location>
        <begin position="6"/>
        <end position="28"/>
    </location>
</feature>
<dbReference type="STRING" id="1121328.JWYL7_1941"/>
<protein>
    <submittedName>
        <fullName evidence="2">Uncharacterized protein</fullName>
    </submittedName>
</protein>
<organism evidence="2 4">
    <name type="scientific">Alkalithermobacter thermoalcaliphilus JW-YL-7 = DSM 7308</name>
    <dbReference type="NCBI Taxonomy" id="1121328"/>
    <lineage>
        <taxon>Bacteria</taxon>
        <taxon>Bacillati</taxon>
        <taxon>Bacillota</taxon>
        <taxon>Clostridia</taxon>
        <taxon>Peptostreptococcales</taxon>
        <taxon>Tepidibacteraceae</taxon>
        <taxon>Alkalithermobacter</taxon>
    </lineage>
</organism>
<comment type="caution">
    <text evidence="2">The sequence shown here is derived from an EMBL/GenBank/DDBJ whole genome shotgun (WGS) entry which is preliminary data.</text>
</comment>
<evidence type="ECO:0000313" key="3">
    <source>
        <dbReference type="EMBL" id="SHL31588.1"/>
    </source>
</evidence>
<dbReference type="RefSeq" id="WP_161937513.1">
    <property type="nucleotide sequence ID" value="NZ_FRBG01000022.1"/>
</dbReference>
<gene>
    <name evidence="2" type="ORF">JWYL7_1941</name>
    <name evidence="3" type="ORF">SAMN05661008_01864</name>
</gene>
<sequence precursor="true">MILNWICFISILALIGQVMMYLYMSAIADMNKTKVKKKVTRPSYQEQYTYQKIAK</sequence>
<reference evidence="2 4" key="1">
    <citation type="submission" date="2016-02" db="EMBL/GenBank/DDBJ databases">
        <title>Draft genome sequence for Clostridium paradoxum JW-YL-7.</title>
        <authorList>
            <person name="Utturkar S.M."/>
            <person name="Lancaster A."/>
            <person name="Poole F.L."/>
            <person name="Adams M.W."/>
            <person name="Brown S.D."/>
        </authorList>
    </citation>
    <scope>NUCLEOTIDE SEQUENCE [LARGE SCALE GENOMIC DNA]</scope>
    <source>
        <strain evidence="2 4">JW-YL-7</strain>
    </source>
</reference>
<evidence type="ECO:0000313" key="4">
    <source>
        <dbReference type="Proteomes" id="UP000092605"/>
    </source>
</evidence>
<evidence type="ECO:0000313" key="5">
    <source>
        <dbReference type="Proteomes" id="UP000323392"/>
    </source>
</evidence>
<keyword evidence="1" id="KW-0812">Transmembrane</keyword>
<keyword evidence="1" id="KW-1133">Transmembrane helix</keyword>
<name>A0A150FMP8_CLOPD</name>
<accession>A0A150FMP8</accession>